<evidence type="ECO:0000313" key="4">
    <source>
        <dbReference type="EMBL" id="KAA5497021.1"/>
    </source>
</evidence>
<dbReference type="RefSeq" id="WP_055171683.1">
    <property type="nucleotide sequence ID" value="NZ_CACRTB010000020.1"/>
</dbReference>
<reference evidence="5 6" key="1">
    <citation type="submission" date="2015-09" db="EMBL/GenBank/DDBJ databases">
        <authorList>
            <consortium name="Pathogen Informatics"/>
        </authorList>
    </citation>
    <scope>NUCLEOTIDE SEQUENCE [LARGE SCALE GENOMIC DNA]</scope>
    <source>
        <strain evidence="2 5">2789STDY5834880</strain>
        <strain evidence="3 6">2789STDY5834946</strain>
    </source>
</reference>
<sequence length="340" mass="39980">MPLKLTTYYHGKDIPDLPGNNTFHSKELFQIYEATPGYSPLLIVATEDGKPVARLLAAIRKTKKWLPSCLVKQCVVYGEGEFLEKTFTAEQKDSLPNIREREEEVFGEMLEHLTQEASRTCILIEFRNLDNSMFGYRSFRNNDYFPVNWLRVRNSLHSSKKAEDRFSPSRLRQIKKGLKNGAKVEEAHTTDEIRDFSRMLHKVYSSRIRRYFPANDFFRHMNNMLIKGKQAKIFIVRYKEKIIGGSVCIYSGDNAFLWFSGGMRKTYALQYPGVLAVWKALEDAHERGFHHLEFMDVGLPFRRHGYRDFVLRFGGKQSSTRRWFRVSWPWLNKLMVKFYV</sequence>
<evidence type="ECO:0000313" key="7">
    <source>
        <dbReference type="Proteomes" id="UP000368418"/>
    </source>
</evidence>
<dbReference type="PANTHER" id="PTHR36174">
    <property type="entry name" value="LIPID II:GLYCINE GLYCYLTRANSFERASE"/>
    <property type="match status" value="1"/>
</dbReference>
<dbReference type="EMBL" id="VVYD01000015">
    <property type="protein sequence ID" value="KAA5497021.1"/>
    <property type="molecule type" value="Genomic_DNA"/>
</dbReference>
<evidence type="ECO:0000313" key="6">
    <source>
        <dbReference type="Proteomes" id="UP000095725"/>
    </source>
</evidence>
<organism evidence="2 5">
    <name type="scientific">Bacteroides caccae</name>
    <dbReference type="NCBI Taxonomy" id="47678"/>
    <lineage>
        <taxon>Bacteria</taxon>
        <taxon>Pseudomonadati</taxon>
        <taxon>Bacteroidota</taxon>
        <taxon>Bacteroidia</taxon>
        <taxon>Bacteroidales</taxon>
        <taxon>Bacteroidaceae</taxon>
        <taxon>Bacteroides</taxon>
    </lineage>
</organism>
<dbReference type="EMBL" id="CZBL01000003">
    <property type="protein sequence ID" value="CUP81521.1"/>
    <property type="molecule type" value="Genomic_DNA"/>
</dbReference>
<dbReference type="Pfam" id="PF13480">
    <property type="entry name" value="Acetyltransf_6"/>
    <property type="match status" value="1"/>
</dbReference>
<name>A0A174MM41_9BACE</name>
<proteinExistence type="predicted"/>
<evidence type="ECO:0000259" key="1">
    <source>
        <dbReference type="Pfam" id="PF13480"/>
    </source>
</evidence>
<evidence type="ECO:0000313" key="3">
    <source>
        <dbReference type="EMBL" id="CUP81521.1"/>
    </source>
</evidence>
<gene>
    <name evidence="2" type="ORF">ERS852494_02050</name>
    <name evidence="3" type="ORF">ERS852558_01057</name>
    <name evidence="4" type="ORF">F2Y31_15565</name>
</gene>
<evidence type="ECO:0000313" key="5">
    <source>
        <dbReference type="Proteomes" id="UP000095657"/>
    </source>
</evidence>
<dbReference type="Proteomes" id="UP000095725">
    <property type="component" value="Unassembled WGS sequence"/>
</dbReference>
<dbReference type="Gene3D" id="3.40.630.30">
    <property type="match status" value="1"/>
</dbReference>
<protein>
    <submittedName>
        <fullName evidence="4">GNAT family N-acetyltransferase</fullName>
    </submittedName>
    <submittedName>
        <fullName evidence="2">Uncharacterized protein involved in methicillin resistance</fullName>
    </submittedName>
</protein>
<dbReference type="Proteomes" id="UP000368418">
    <property type="component" value="Unassembled WGS sequence"/>
</dbReference>
<dbReference type="InterPro" id="IPR038740">
    <property type="entry name" value="BioF2-like_GNAT_dom"/>
</dbReference>
<dbReference type="InterPro" id="IPR016181">
    <property type="entry name" value="Acyl_CoA_acyltransferase"/>
</dbReference>
<accession>A0A174MM41</accession>
<dbReference type="STRING" id="47678.ERS852494_02050"/>
<evidence type="ECO:0000313" key="2">
    <source>
        <dbReference type="EMBL" id="CUP35230.1"/>
    </source>
</evidence>
<dbReference type="EMBL" id="CZAI01000004">
    <property type="protein sequence ID" value="CUP35230.1"/>
    <property type="molecule type" value="Genomic_DNA"/>
</dbReference>
<dbReference type="AlphaFoldDB" id="A0A174MM41"/>
<dbReference type="Proteomes" id="UP000095657">
    <property type="component" value="Unassembled WGS sequence"/>
</dbReference>
<reference evidence="4 7" key="2">
    <citation type="journal article" date="2019" name="Nat. Med.">
        <title>A library of human gut bacterial isolates paired with longitudinal multiomics data enables mechanistic microbiome research.</title>
        <authorList>
            <person name="Poyet M."/>
            <person name="Groussin M."/>
            <person name="Gibbons S.M."/>
            <person name="Avila-Pacheco J."/>
            <person name="Jiang X."/>
            <person name="Kearney S.M."/>
            <person name="Perrotta A.R."/>
            <person name="Berdy B."/>
            <person name="Zhao S."/>
            <person name="Lieberman T.D."/>
            <person name="Swanson P.K."/>
            <person name="Smith M."/>
            <person name="Roesemann S."/>
            <person name="Alexander J.E."/>
            <person name="Rich S.A."/>
            <person name="Livny J."/>
            <person name="Vlamakis H."/>
            <person name="Clish C."/>
            <person name="Bullock K."/>
            <person name="Deik A."/>
            <person name="Scott J."/>
            <person name="Pierce K.A."/>
            <person name="Xavier R.J."/>
            <person name="Alm E.J."/>
        </authorList>
    </citation>
    <scope>NUCLEOTIDE SEQUENCE [LARGE SCALE GENOMIC DNA]</scope>
    <source>
        <strain evidence="4 7">BIOML-A19</strain>
    </source>
</reference>
<feature type="domain" description="BioF2-like acetyltransferase" evidence="1">
    <location>
        <begin position="171"/>
        <end position="295"/>
    </location>
</feature>
<dbReference type="PANTHER" id="PTHR36174:SF1">
    <property type="entry name" value="LIPID II:GLYCINE GLYCYLTRANSFERASE"/>
    <property type="match status" value="1"/>
</dbReference>
<dbReference type="InterPro" id="IPR050644">
    <property type="entry name" value="PG_Glycine_Bridge_Synth"/>
</dbReference>
<dbReference type="SUPFAM" id="SSF55729">
    <property type="entry name" value="Acyl-CoA N-acyltransferases (Nat)"/>
    <property type="match status" value="1"/>
</dbReference>